<dbReference type="Proteomes" id="UP000070260">
    <property type="component" value="Plasmid pJFP838A"/>
</dbReference>
<dbReference type="InterPro" id="IPR014044">
    <property type="entry name" value="CAP_dom"/>
</dbReference>
<dbReference type="EMBL" id="CP013615">
    <property type="protein sequence ID" value="AMN31052.1"/>
    <property type="molecule type" value="Genomic_DNA"/>
</dbReference>
<accession>A0A140GR93</accession>
<dbReference type="PANTHER" id="PTHR31157:SF1">
    <property type="entry name" value="SCP DOMAIN-CONTAINING PROTEIN"/>
    <property type="match status" value="1"/>
</dbReference>
<dbReference type="PATRIC" id="fig|1502.177.peg.3343"/>
<dbReference type="Gene3D" id="3.40.33.10">
    <property type="entry name" value="CAP"/>
    <property type="match status" value="1"/>
</dbReference>
<protein>
    <submittedName>
        <fullName evidence="2">Extracellular protein containing A SCP domain</fullName>
    </submittedName>
</protein>
<feature type="domain" description="SCP" evidence="1">
    <location>
        <begin position="22"/>
        <end position="103"/>
    </location>
</feature>
<evidence type="ECO:0000259" key="1">
    <source>
        <dbReference type="Pfam" id="PF00188"/>
    </source>
</evidence>
<sequence length="110" mass="12930">MGAREYFEHKDKDGVRVWNHIIHDHYMQCGNWGENIVFTNYVEDEKGNVFLNFTDDQLGKYMVDCWMKSPGHRANILNPKFDRMGVGVKQIKQSDVPTYFGTQEFSHIVK</sequence>
<name>A0A140GR93_CLOPF</name>
<dbReference type="PANTHER" id="PTHR31157">
    <property type="entry name" value="SCP DOMAIN-CONTAINING PROTEIN"/>
    <property type="match status" value="1"/>
</dbReference>
<dbReference type="CDD" id="cd05379">
    <property type="entry name" value="CAP_bacterial"/>
    <property type="match status" value="1"/>
</dbReference>
<dbReference type="SUPFAM" id="SSF55797">
    <property type="entry name" value="PR-1-like"/>
    <property type="match status" value="1"/>
</dbReference>
<proteinExistence type="predicted"/>
<dbReference type="InterPro" id="IPR035940">
    <property type="entry name" value="CAP_sf"/>
</dbReference>
<geneLocation type="plasmid" evidence="2 3">
    <name>pJFP838A</name>
</geneLocation>
<reference evidence="2 3" key="1">
    <citation type="journal article" date="2016" name="PLoS ONE">
        <title>Plasmid Characterization and Chromosome Analysis of Two netF+ Clostridium perfringens Isolates Associated with Foal and Canine Necrotizing Enteritis.</title>
        <authorList>
            <person name="Mehdizadeh Gohari I."/>
            <person name="Kropinski A.M."/>
            <person name="Weese S.J."/>
            <person name="Parreira V.R."/>
            <person name="Whitehead A.E."/>
            <person name="Boerlin P."/>
            <person name="Prescott J.F."/>
        </authorList>
    </citation>
    <scope>NUCLEOTIDE SEQUENCE [LARGE SCALE GENOMIC DNA]</scope>
    <source>
        <strain evidence="2 3">JP838</strain>
        <plasmid evidence="3">Plasmid pJFP838A</plasmid>
    </source>
</reference>
<organism evidence="2 3">
    <name type="scientific">Clostridium perfringens</name>
    <dbReference type="NCBI Taxonomy" id="1502"/>
    <lineage>
        <taxon>Bacteria</taxon>
        <taxon>Bacillati</taxon>
        <taxon>Bacillota</taxon>
        <taxon>Clostridia</taxon>
        <taxon>Eubacteriales</taxon>
        <taxon>Clostridiaceae</taxon>
        <taxon>Clostridium</taxon>
    </lineage>
</organism>
<keyword evidence="2" id="KW-0614">Plasmid</keyword>
<evidence type="ECO:0000313" key="3">
    <source>
        <dbReference type="Proteomes" id="UP000070260"/>
    </source>
</evidence>
<gene>
    <name evidence="2" type="ORF">JFP838_pA0136</name>
</gene>
<dbReference type="Pfam" id="PF00188">
    <property type="entry name" value="CAP"/>
    <property type="match status" value="1"/>
</dbReference>
<evidence type="ECO:0000313" key="2">
    <source>
        <dbReference type="EMBL" id="AMN31052.1"/>
    </source>
</evidence>
<dbReference type="AlphaFoldDB" id="A0A140GR93"/>